<accession>A0ABT3RBK7</accession>
<sequence length="329" mass="37025">MLKWHIEVLHLKLKHAATTAFGSGLTRVNFLVQVSDGEYSGFGEAAPDPRYGETPELLLQQYKVLLMAGLPQLQSMEELLQLLEQHPPVNCLRFAIEAAYLHYFCQHKGIPVHQLLGQPVPQPQVTCFTLPVTDPAEVQDYLQKYDLGRFRYLKLKVNPEQGPELVQEVLRVTEQPLVLAGHESWQNPEELLHFLNTLDRGRILFIEQPMPASRAAAYAQIKNISPMPLVAEESVMDVADFELLHTQFHGVSITPMRAGGYLNTVRLLQEAKKYGLMTVLGSGIETTLGAWSSMQLSSAFNFVNLDGFLMLEEEPFGLVLEQEGIIYLK</sequence>
<dbReference type="InterPro" id="IPR029017">
    <property type="entry name" value="Enolase-like_N"/>
</dbReference>
<organism evidence="3 4">
    <name type="scientific">Pontibacter anaerobius</name>
    <dbReference type="NCBI Taxonomy" id="2993940"/>
    <lineage>
        <taxon>Bacteria</taxon>
        <taxon>Pseudomonadati</taxon>
        <taxon>Bacteroidota</taxon>
        <taxon>Cytophagia</taxon>
        <taxon>Cytophagales</taxon>
        <taxon>Hymenobacteraceae</taxon>
        <taxon>Pontibacter</taxon>
    </lineage>
</organism>
<dbReference type="Proteomes" id="UP001207228">
    <property type="component" value="Unassembled WGS sequence"/>
</dbReference>
<dbReference type="RefSeq" id="WP_266050943.1">
    <property type="nucleotide sequence ID" value="NZ_JAPFQO010000001.1"/>
</dbReference>
<dbReference type="Pfam" id="PF13378">
    <property type="entry name" value="MR_MLE_C"/>
    <property type="match status" value="1"/>
</dbReference>
<comment type="caution">
    <text evidence="3">The sequence shown here is derived from an EMBL/GenBank/DDBJ whole genome shotgun (WGS) entry which is preliminary data.</text>
</comment>
<keyword evidence="4" id="KW-1185">Reference proteome</keyword>
<dbReference type="Gene3D" id="3.20.20.120">
    <property type="entry name" value="Enolase-like C-terminal domain"/>
    <property type="match status" value="1"/>
</dbReference>
<dbReference type="EMBL" id="JAPFQO010000001">
    <property type="protein sequence ID" value="MCX2738897.1"/>
    <property type="molecule type" value="Genomic_DNA"/>
</dbReference>
<dbReference type="PANTHER" id="PTHR48073:SF2">
    <property type="entry name" value="O-SUCCINYLBENZOATE SYNTHASE"/>
    <property type="match status" value="1"/>
</dbReference>
<protein>
    <recommendedName>
        <fullName evidence="2">Mandelate racemase/muconate lactonizing enzyme C-terminal domain-containing protein</fullName>
    </recommendedName>
</protein>
<dbReference type="SMART" id="SM00922">
    <property type="entry name" value="MR_MLE"/>
    <property type="match status" value="1"/>
</dbReference>
<keyword evidence="1" id="KW-0479">Metal-binding</keyword>
<evidence type="ECO:0000256" key="1">
    <source>
        <dbReference type="ARBA" id="ARBA00022723"/>
    </source>
</evidence>
<dbReference type="InterPro" id="IPR036849">
    <property type="entry name" value="Enolase-like_C_sf"/>
</dbReference>
<gene>
    <name evidence="3" type="ORF">OO017_02975</name>
</gene>
<feature type="domain" description="Mandelate racemase/muconate lactonizing enzyme C-terminal" evidence="2">
    <location>
        <begin position="135"/>
        <end position="228"/>
    </location>
</feature>
<dbReference type="InterPro" id="IPR029065">
    <property type="entry name" value="Enolase_C-like"/>
</dbReference>
<reference evidence="3 4" key="1">
    <citation type="submission" date="2022-11" db="EMBL/GenBank/DDBJ databases">
        <title>The characterization of three novel Bacteroidetes species and genomic analysis of their roles in tidal elemental geochemical cycles.</title>
        <authorList>
            <person name="Ma K.-J."/>
        </authorList>
    </citation>
    <scope>NUCLEOTIDE SEQUENCE [LARGE SCALE GENOMIC DNA]</scope>
    <source>
        <strain evidence="3 4">M82</strain>
    </source>
</reference>
<dbReference type="InterPro" id="IPR013342">
    <property type="entry name" value="Mandelate_racemase_C"/>
</dbReference>
<evidence type="ECO:0000259" key="2">
    <source>
        <dbReference type="SMART" id="SM00922"/>
    </source>
</evidence>
<dbReference type="PANTHER" id="PTHR48073">
    <property type="entry name" value="O-SUCCINYLBENZOATE SYNTHASE-RELATED"/>
    <property type="match status" value="1"/>
</dbReference>
<evidence type="ECO:0000313" key="4">
    <source>
        <dbReference type="Proteomes" id="UP001207228"/>
    </source>
</evidence>
<dbReference type="SUPFAM" id="SSF54826">
    <property type="entry name" value="Enolase N-terminal domain-like"/>
    <property type="match status" value="1"/>
</dbReference>
<dbReference type="Gene3D" id="3.30.390.10">
    <property type="entry name" value="Enolase-like, N-terminal domain"/>
    <property type="match status" value="1"/>
</dbReference>
<dbReference type="SUPFAM" id="SSF51604">
    <property type="entry name" value="Enolase C-terminal domain-like"/>
    <property type="match status" value="1"/>
</dbReference>
<name>A0ABT3RBK7_9BACT</name>
<evidence type="ECO:0000313" key="3">
    <source>
        <dbReference type="EMBL" id="MCX2738897.1"/>
    </source>
</evidence>
<proteinExistence type="predicted"/>